<evidence type="ECO:0000313" key="3">
    <source>
        <dbReference type="EMBL" id="MTV31062.1"/>
    </source>
</evidence>
<dbReference type="SUPFAM" id="SSF56059">
    <property type="entry name" value="Glutathione synthetase ATP-binding domain-like"/>
    <property type="match status" value="1"/>
</dbReference>
<gene>
    <name evidence="3" type="ORF">GJ654_08650</name>
</gene>
<dbReference type="AlphaFoldDB" id="A0A6N8DKG9"/>
<dbReference type="Proteomes" id="UP000439113">
    <property type="component" value="Unassembled WGS sequence"/>
</dbReference>
<sequence>MTDLTQKILRPANPEATRIFFLARSAPLAPDFAVASYPGDGGYPAYYHRIYNTLRDIGYRVTTSNQCRALYTEAHEIDLVFSLYNRMAIDNPEVFVAATCEFLHLPMIGAKPNIRALAEDKWMTKNFVRSLGLPVSEGAIYSRPEDLLSPPPFAGPYFVKNRFGAASEGVSEDSIQDDWDGAKMAAEKLFARGMAVLVERYARGVDVTLPVIGADEPVILDLVQPRSNRAGEIITEDLKRDDPLGYALYDAGAAYGAFADDAKRLWAAAGPIDYLRLDYRFDEKTGQRVFLEFNICCHIGRSGAICLAAAQKGLSQADLLGHVVEYALRRHWRAVETRKWVR</sequence>
<feature type="domain" description="ATP-grasp" evidence="2">
    <location>
        <begin position="125"/>
        <end position="325"/>
    </location>
</feature>
<dbReference type="GO" id="GO:0005524">
    <property type="term" value="F:ATP binding"/>
    <property type="evidence" value="ECO:0007669"/>
    <property type="project" value="UniProtKB-UniRule"/>
</dbReference>
<accession>A0A6N8DKG9</accession>
<dbReference type="GO" id="GO:0008716">
    <property type="term" value="F:D-alanine-D-alanine ligase activity"/>
    <property type="evidence" value="ECO:0007669"/>
    <property type="project" value="TreeGrafter"/>
</dbReference>
<dbReference type="PROSITE" id="PS50975">
    <property type="entry name" value="ATP_GRASP"/>
    <property type="match status" value="1"/>
</dbReference>
<dbReference type="Gene3D" id="3.30.470.20">
    <property type="entry name" value="ATP-grasp fold, B domain"/>
    <property type="match status" value="1"/>
</dbReference>
<dbReference type="PANTHER" id="PTHR23132">
    <property type="entry name" value="D-ALANINE--D-ALANINE LIGASE"/>
    <property type="match status" value="1"/>
</dbReference>
<keyword evidence="1" id="KW-0067">ATP-binding</keyword>
<organism evidence="3 4">
    <name type="scientific">Rhodoblastus acidophilus</name>
    <name type="common">Rhodopseudomonas acidophila</name>
    <dbReference type="NCBI Taxonomy" id="1074"/>
    <lineage>
        <taxon>Bacteria</taxon>
        <taxon>Pseudomonadati</taxon>
        <taxon>Pseudomonadota</taxon>
        <taxon>Alphaproteobacteria</taxon>
        <taxon>Hyphomicrobiales</taxon>
        <taxon>Rhodoblastaceae</taxon>
        <taxon>Rhodoblastus</taxon>
    </lineage>
</organism>
<name>A0A6N8DKG9_RHOAC</name>
<evidence type="ECO:0000313" key="4">
    <source>
        <dbReference type="Proteomes" id="UP000439113"/>
    </source>
</evidence>
<dbReference type="RefSeq" id="WP_155445746.1">
    <property type="nucleotide sequence ID" value="NZ_JAOQNR010000004.1"/>
</dbReference>
<evidence type="ECO:0000256" key="1">
    <source>
        <dbReference type="PROSITE-ProRule" id="PRU00409"/>
    </source>
</evidence>
<dbReference type="InterPro" id="IPR013815">
    <property type="entry name" value="ATP_grasp_subdomain_1"/>
</dbReference>
<keyword evidence="1" id="KW-0547">Nucleotide-binding</keyword>
<dbReference type="Gene3D" id="3.30.1490.20">
    <property type="entry name" value="ATP-grasp fold, A domain"/>
    <property type="match status" value="1"/>
</dbReference>
<dbReference type="EMBL" id="WNKS01000005">
    <property type="protein sequence ID" value="MTV31062.1"/>
    <property type="molecule type" value="Genomic_DNA"/>
</dbReference>
<protein>
    <recommendedName>
        <fullName evidence="2">ATP-grasp domain-containing protein</fullName>
    </recommendedName>
</protein>
<comment type="caution">
    <text evidence="3">The sequence shown here is derived from an EMBL/GenBank/DDBJ whole genome shotgun (WGS) entry which is preliminary data.</text>
</comment>
<dbReference type="InterPro" id="IPR011761">
    <property type="entry name" value="ATP-grasp"/>
</dbReference>
<dbReference type="GO" id="GO:0046872">
    <property type="term" value="F:metal ion binding"/>
    <property type="evidence" value="ECO:0007669"/>
    <property type="project" value="InterPro"/>
</dbReference>
<dbReference type="OrthoDB" id="9813261at2"/>
<evidence type="ECO:0000259" key="2">
    <source>
        <dbReference type="PROSITE" id="PS50975"/>
    </source>
</evidence>
<dbReference type="PANTHER" id="PTHR23132:SF23">
    <property type="entry name" value="D-ALANINE--D-ALANINE LIGASE B"/>
    <property type="match status" value="1"/>
</dbReference>
<proteinExistence type="predicted"/>
<reference evidence="3 4" key="1">
    <citation type="submission" date="2019-11" db="EMBL/GenBank/DDBJ databases">
        <title>Whole-genome sequence of a Rhodoblastus acidophilus DSM 142.</title>
        <authorList>
            <person name="Kyndt J.A."/>
            <person name="Meyer T.E."/>
        </authorList>
    </citation>
    <scope>NUCLEOTIDE SEQUENCE [LARGE SCALE GENOMIC DNA]</scope>
    <source>
        <strain evidence="3 4">DSM 142</strain>
    </source>
</reference>